<evidence type="ECO:0000313" key="1">
    <source>
        <dbReference type="EMBL" id="TXC81569.1"/>
    </source>
</evidence>
<reference evidence="1 2" key="1">
    <citation type="journal article" date="2005" name="Int. J. Syst. Evol. Microbiol.">
        <title>Bacillus litoralis sp. nov., isolated from a tidal flat of the Yellow Sea in Korea.</title>
        <authorList>
            <person name="Yoon J.H."/>
            <person name="Oh T.K."/>
        </authorList>
    </citation>
    <scope>NUCLEOTIDE SEQUENCE [LARGE SCALE GENOMIC DNA]</scope>
    <source>
        <strain evidence="1 2">SW-211</strain>
    </source>
</reference>
<dbReference type="EMBL" id="VOQF01000024">
    <property type="protein sequence ID" value="TXC81569.1"/>
    <property type="molecule type" value="Genomic_DNA"/>
</dbReference>
<evidence type="ECO:0000313" key="2">
    <source>
        <dbReference type="Proteomes" id="UP000321363"/>
    </source>
</evidence>
<keyword evidence="2" id="KW-1185">Reference proteome</keyword>
<proteinExistence type="predicted"/>
<gene>
    <name evidence="1" type="ORF">FS935_21945</name>
</gene>
<sequence length="251" mass="29296">MKDTIKALLFDFSKENLDVDIDDKFNITLGNNILNDILRFEKGNFIDNPFVQLTEIECELDSHNFVSNEKMSNILGIDKSSICFYQIYTHFFRRMYLSTIGKSPATFQVKFIILAYKEMFEKAEPIFDIRFKSYVDDEEKWSSWQAIAGKFIVAQEYRFGPGGIAEVYNSMTEKEIENFKQNFQIRYSGSIVSELGMPNTLPRIINDPFSSDLIKIIDPNTFQILFDSQILRGSSSEESGELWQIFDERYR</sequence>
<dbReference type="RefSeq" id="WP_146950757.1">
    <property type="nucleotide sequence ID" value="NZ_VOQF01000024.1"/>
</dbReference>
<comment type="caution">
    <text evidence="1">The sequence shown here is derived from an EMBL/GenBank/DDBJ whole genome shotgun (WGS) entry which is preliminary data.</text>
</comment>
<dbReference type="Proteomes" id="UP000321363">
    <property type="component" value="Unassembled WGS sequence"/>
</dbReference>
<protein>
    <submittedName>
        <fullName evidence="1">Uncharacterized protein</fullName>
    </submittedName>
</protein>
<organism evidence="1 2">
    <name type="scientific">Metabacillus litoralis</name>
    <dbReference type="NCBI Taxonomy" id="152268"/>
    <lineage>
        <taxon>Bacteria</taxon>
        <taxon>Bacillati</taxon>
        <taxon>Bacillota</taxon>
        <taxon>Bacilli</taxon>
        <taxon>Bacillales</taxon>
        <taxon>Bacillaceae</taxon>
        <taxon>Metabacillus</taxon>
    </lineage>
</organism>
<name>A0A5C6V8Y1_9BACI</name>
<accession>A0A5C6V8Y1</accession>
<dbReference type="OrthoDB" id="2973883at2"/>
<dbReference type="AlphaFoldDB" id="A0A5C6V8Y1"/>